<keyword evidence="2" id="KW-0238">DNA-binding</keyword>
<dbReference type="PANTHER" id="PTHR42756">
    <property type="entry name" value="TRANSCRIPTIONAL REGULATOR, MARR"/>
    <property type="match status" value="1"/>
</dbReference>
<reference evidence="5 6" key="1">
    <citation type="submission" date="2019-12" db="EMBL/GenBank/DDBJ databases">
        <title>Microbes associate with the intestines of laboratory mice.</title>
        <authorList>
            <person name="Navarre W."/>
            <person name="Wong E."/>
        </authorList>
    </citation>
    <scope>NUCLEOTIDE SEQUENCE [LARGE SCALE GENOMIC DNA]</scope>
    <source>
        <strain evidence="5 6">NM66_B29</strain>
    </source>
</reference>
<evidence type="ECO:0000259" key="4">
    <source>
        <dbReference type="SMART" id="SM00347"/>
    </source>
</evidence>
<gene>
    <name evidence="5" type="ORF">GKZ27_03410</name>
</gene>
<accession>A0A6N8JNV2</accession>
<evidence type="ECO:0000313" key="5">
    <source>
        <dbReference type="EMBL" id="MVX60510.1"/>
    </source>
</evidence>
<dbReference type="InterPro" id="IPR036388">
    <property type="entry name" value="WH-like_DNA-bd_sf"/>
</dbReference>
<protein>
    <submittedName>
        <fullName evidence="5">MarR family transcriptional regulator</fullName>
    </submittedName>
</protein>
<dbReference type="InterPro" id="IPR000835">
    <property type="entry name" value="HTH_MarR-typ"/>
</dbReference>
<organism evidence="5 6">
    <name type="scientific">Adlercreutzia mucosicola</name>
    <dbReference type="NCBI Taxonomy" id="580026"/>
    <lineage>
        <taxon>Bacteria</taxon>
        <taxon>Bacillati</taxon>
        <taxon>Actinomycetota</taxon>
        <taxon>Coriobacteriia</taxon>
        <taxon>Eggerthellales</taxon>
        <taxon>Eggerthellaceae</taxon>
        <taxon>Adlercreutzia</taxon>
    </lineage>
</organism>
<dbReference type="Pfam" id="PF12802">
    <property type="entry name" value="MarR_2"/>
    <property type="match status" value="1"/>
</dbReference>
<dbReference type="GO" id="GO:0003677">
    <property type="term" value="F:DNA binding"/>
    <property type="evidence" value="ECO:0007669"/>
    <property type="project" value="UniProtKB-KW"/>
</dbReference>
<evidence type="ECO:0000313" key="6">
    <source>
        <dbReference type="Proteomes" id="UP000463388"/>
    </source>
</evidence>
<sequence length="252" mass="27793">MTVERGRSPSGLAQPSFLSLENTIGEQPQAPSDRTIGRRAFENPVNSSYWSDFGLYYRLNSPKSDQPATKHRGNMSTARTAASAAPIAHTIPTADPAAATAAHSAANPQALETIRAIDDFYRRADELYRQAAWRMGLADCAFDILYALVEEDGLTQKQLCERGFSSKQTVHSSIKRLVANDLVALRGNSPRTTGVYLTERGRAEYEGHIRAVLAAECEAVDVFTPEEQRQLTAAMERYINALDRKLAALTFR</sequence>
<dbReference type="SUPFAM" id="SSF46785">
    <property type="entry name" value="Winged helix' DNA-binding domain"/>
    <property type="match status" value="1"/>
</dbReference>
<evidence type="ECO:0000256" key="3">
    <source>
        <dbReference type="ARBA" id="ARBA00023163"/>
    </source>
</evidence>
<keyword evidence="1" id="KW-0805">Transcription regulation</keyword>
<dbReference type="PANTHER" id="PTHR42756:SF1">
    <property type="entry name" value="TRANSCRIPTIONAL REPRESSOR OF EMRAB OPERON"/>
    <property type="match status" value="1"/>
</dbReference>
<dbReference type="EMBL" id="WSRR01000005">
    <property type="protein sequence ID" value="MVX60510.1"/>
    <property type="molecule type" value="Genomic_DNA"/>
</dbReference>
<dbReference type="GO" id="GO:0003700">
    <property type="term" value="F:DNA-binding transcription factor activity"/>
    <property type="evidence" value="ECO:0007669"/>
    <property type="project" value="InterPro"/>
</dbReference>
<proteinExistence type="predicted"/>
<dbReference type="Proteomes" id="UP000463388">
    <property type="component" value="Unassembled WGS sequence"/>
</dbReference>
<dbReference type="SMART" id="SM00347">
    <property type="entry name" value="HTH_MARR"/>
    <property type="match status" value="1"/>
</dbReference>
<evidence type="ECO:0000256" key="1">
    <source>
        <dbReference type="ARBA" id="ARBA00023015"/>
    </source>
</evidence>
<dbReference type="AlphaFoldDB" id="A0A6N8JNV2"/>
<comment type="caution">
    <text evidence="5">The sequence shown here is derived from an EMBL/GenBank/DDBJ whole genome shotgun (WGS) entry which is preliminary data.</text>
</comment>
<keyword evidence="6" id="KW-1185">Reference proteome</keyword>
<dbReference type="InterPro" id="IPR036390">
    <property type="entry name" value="WH_DNA-bd_sf"/>
</dbReference>
<feature type="domain" description="HTH marR-type" evidence="4">
    <location>
        <begin position="130"/>
        <end position="228"/>
    </location>
</feature>
<dbReference type="Gene3D" id="1.10.10.10">
    <property type="entry name" value="Winged helix-like DNA-binding domain superfamily/Winged helix DNA-binding domain"/>
    <property type="match status" value="1"/>
</dbReference>
<evidence type="ECO:0000256" key="2">
    <source>
        <dbReference type="ARBA" id="ARBA00023125"/>
    </source>
</evidence>
<keyword evidence="3" id="KW-0804">Transcription</keyword>
<name>A0A6N8JNV2_9ACTN</name>